<evidence type="ECO:0000313" key="4">
    <source>
        <dbReference type="EMBL" id="CAG8979296.1"/>
    </source>
</evidence>
<sequence length="345" mass="38642">MALNHLPPATGKTIQTPDGVKYVYAYSAAAAKKPTFLLLHGFPSSSYDWRHQVKKLSELGYGVIVPDLLGYGDTDSPTDLERYKMKKMATDVSLILEKESLDTVIGVAHDWGVGILSRLANYFPEKFSGFIFVSVPYIEPGPFPLAKIAYYSDAINAMTEQNFGYTTFGYWPFFNEDDAADICDKNHTSFTSLVYPQTHEMWKTEFAPLGACKIWVTSNTLKPLPTWFPESEAAIHAKIFSRNGYRGPLNWYKTTMRGLNIEDEAQIPEENKIINSPTLVVVTDKDYVCRAEAAHQILPKSIPNLAIKTILGCGHWPTLEAKDETNEILIKFAAVIEGREKLGDI</sequence>
<gene>
    <name evidence="4" type="ORF">HYALB_00012680</name>
</gene>
<comment type="similarity">
    <text evidence="2">Belongs to the AB hydrolase superfamily. Epoxide hydrolase family.</text>
</comment>
<keyword evidence="1" id="KW-0378">Hydrolase</keyword>
<feature type="domain" description="AB hydrolase-1" evidence="3">
    <location>
        <begin position="34"/>
        <end position="138"/>
    </location>
</feature>
<organism evidence="4 5">
    <name type="scientific">Hymenoscyphus albidus</name>
    <dbReference type="NCBI Taxonomy" id="595503"/>
    <lineage>
        <taxon>Eukaryota</taxon>
        <taxon>Fungi</taxon>
        <taxon>Dikarya</taxon>
        <taxon>Ascomycota</taxon>
        <taxon>Pezizomycotina</taxon>
        <taxon>Leotiomycetes</taxon>
        <taxon>Helotiales</taxon>
        <taxon>Helotiaceae</taxon>
        <taxon>Hymenoscyphus</taxon>
    </lineage>
</organism>
<comment type="caution">
    <text evidence="4">The sequence shown here is derived from an EMBL/GenBank/DDBJ whole genome shotgun (WGS) entry which is preliminary data.</text>
</comment>
<evidence type="ECO:0000256" key="2">
    <source>
        <dbReference type="ARBA" id="ARBA00038334"/>
    </source>
</evidence>
<dbReference type="SUPFAM" id="SSF53474">
    <property type="entry name" value="alpha/beta-Hydrolases"/>
    <property type="match status" value="1"/>
</dbReference>
<accession>A0A9N9LXJ1</accession>
<dbReference type="Gene3D" id="3.40.50.1820">
    <property type="entry name" value="alpha/beta hydrolase"/>
    <property type="match status" value="1"/>
</dbReference>
<proteinExistence type="inferred from homology"/>
<evidence type="ECO:0000259" key="3">
    <source>
        <dbReference type="Pfam" id="PF00561"/>
    </source>
</evidence>
<dbReference type="EMBL" id="CAJVRM010000306">
    <property type="protein sequence ID" value="CAG8979296.1"/>
    <property type="molecule type" value="Genomic_DNA"/>
</dbReference>
<protein>
    <recommendedName>
        <fullName evidence="3">AB hydrolase-1 domain-containing protein</fullName>
    </recommendedName>
</protein>
<dbReference type="Proteomes" id="UP000701801">
    <property type="component" value="Unassembled WGS sequence"/>
</dbReference>
<dbReference type="InterPro" id="IPR000073">
    <property type="entry name" value="AB_hydrolase_1"/>
</dbReference>
<evidence type="ECO:0000313" key="5">
    <source>
        <dbReference type="Proteomes" id="UP000701801"/>
    </source>
</evidence>
<keyword evidence="5" id="KW-1185">Reference proteome</keyword>
<dbReference type="Pfam" id="PF00561">
    <property type="entry name" value="Abhydrolase_1"/>
    <property type="match status" value="1"/>
</dbReference>
<name>A0A9N9LXJ1_9HELO</name>
<dbReference type="AlphaFoldDB" id="A0A9N9LXJ1"/>
<reference evidence="4" key="1">
    <citation type="submission" date="2021-07" db="EMBL/GenBank/DDBJ databases">
        <authorList>
            <person name="Durling M."/>
        </authorList>
    </citation>
    <scope>NUCLEOTIDE SEQUENCE</scope>
</reference>
<evidence type="ECO:0000256" key="1">
    <source>
        <dbReference type="ARBA" id="ARBA00022801"/>
    </source>
</evidence>
<dbReference type="OrthoDB" id="284184at2759"/>
<dbReference type="PANTHER" id="PTHR43329">
    <property type="entry name" value="EPOXIDE HYDROLASE"/>
    <property type="match status" value="1"/>
</dbReference>
<dbReference type="InterPro" id="IPR000639">
    <property type="entry name" value="Epox_hydrolase-like"/>
</dbReference>
<dbReference type="PRINTS" id="PR00412">
    <property type="entry name" value="EPOXHYDRLASE"/>
</dbReference>
<dbReference type="GO" id="GO:0016787">
    <property type="term" value="F:hydrolase activity"/>
    <property type="evidence" value="ECO:0007669"/>
    <property type="project" value="UniProtKB-KW"/>
</dbReference>
<dbReference type="InterPro" id="IPR029058">
    <property type="entry name" value="AB_hydrolase_fold"/>
</dbReference>